<dbReference type="EMBL" id="CAJEWN010000038">
    <property type="protein sequence ID" value="CAD2146891.1"/>
    <property type="molecule type" value="Genomic_DNA"/>
</dbReference>
<feature type="compositionally biased region" description="Basic residues" evidence="1">
    <location>
        <begin position="142"/>
        <end position="167"/>
    </location>
</feature>
<feature type="compositionally biased region" description="Low complexity" evidence="1">
    <location>
        <begin position="119"/>
        <end position="128"/>
    </location>
</feature>
<feature type="region of interest" description="Disordered" evidence="1">
    <location>
        <begin position="1"/>
        <end position="47"/>
    </location>
</feature>
<feature type="compositionally biased region" description="Basic residues" evidence="1">
    <location>
        <begin position="104"/>
        <end position="117"/>
    </location>
</feature>
<evidence type="ECO:0000313" key="3">
    <source>
        <dbReference type="Proteomes" id="UP000580250"/>
    </source>
</evidence>
<feature type="compositionally biased region" description="Polar residues" evidence="1">
    <location>
        <begin position="16"/>
        <end position="25"/>
    </location>
</feature>
<protein>
    <submittedName>
        <fullName evidence="2">Uncharacterized protein</fullName>
    </submittedName>
</protein>
<dbReference type="AlphaFoldDB" id="A0A6V7U5V0"/>
<evidence type="ECO:0000256" key="1">
    <source>
        <dbReference type="SAM" id="MobiDB-lite"/>
    </source>
</evidence>
<organism evidence="2 3">
    <name type="scientific">Meloidogyne enterolobii</name>
    <name type="common">Root-knot nematode worm</name>
    <name type="synonym">Meloidogyne mayaguensis</name>
    <dbReference type="NCBI Taxonomy" id="390850"/>
    <lineage>
        <taxon>Eukaryota</taxon>
        <taxon>Metazoa</taxon>
        <taxon>Ecdysozoa</taxon>
        <taxon>Nematoda</taxon>
        <taxon>Chromadorea</taxon>
        <taxon>Rhabditida</taxon>
        <taxon>Tylenchina</taxon>
        <taxon>Tylenchomorpha</taxon>
        <taxon>Tylenchoidea</taxon>
        <taxon>Meloidogynidae</taxon>
        <taxon>Meloidogyninae</taxon>
        <taxon>Meloidogyne</taxon>
    </lineage>
</organism>
<evidence type="ECO:0000313" key="2">
    <source>
        <dbReference type="EMBL" id="CAD2146891.1"/>
    </source>
</evidence>
<accession>A0A6V7U5V0</accession>
<comment type="caution">
    <text evidence="2">The sequence shown here is derived from an EMBL/GenBank/DDBJ whole genome shotgun (WGS) entry which is preliminary data.</text>
</comment>
<sequence length="174" mass="20213">MVSYLSNDRELDENKLNNGNRTNSPFHEPHRDNDRQANGNSNDPQEFILARNVAEDNYWRSRREEREHLGKIGVRRIWGYSPTHDELEQLYDEQYLDEDNVIGKKTKKHKSKIKRSPKSSESSSSSLSGDENTDESDDGVVKHKRNTKSTKNIKRRTVIGKERKKTKTINGKSD</sequence>
<name>A0A6V7U5V0_MELEN</name>
<proteinExistence type="predicted"/>
<dbReference type="Proteomes" id="UP000580250">
    <property type="component" value="Unassembled WGS sequence"/>
</dbReference>
<feature type="region of interest" description="Disordered" evidence="1">
    <location>
        <begin position="97"/>
        <end position="174"/>
    </location>
</feature>
<gene>
    <name evidence="2" type="ORF">MENT_LOCUS8779</name>
</gene>
<reference evidence="2 3" key="1">
    <citation type="submission" date="2020-08" db="EMBL/GenBank/DDBJ databases">
        <authorList>
            <person name="Koutsovoulos G."/>
            <person name="Danchin GJ E."/>
        </authorList>
    </citation>
    <scope>NUCLEOTIDE SEQUENCE [LARGE SCALE GENOMIC DNA]</scope>
</reference>